<organism evidence="4 5">
    <name type="scientific">Ephemerocybe angulata</name>
    <dbReference type="NCBI Taxonomy" id="980116"/>
    <lineage>
        <taxon>Eukaryota</taxon>
        <taxon>Fungi</taxon>
        <taxon>Dikarya</taxon>
        <taxon>Basidiomycota</taxon>
        <taxon>Agaricomycotina</taxon>
        <taxon>Agaricomycetes</taxon>
        <taxon>Agaricomycetidae</taxon>
        <taxon>Agaricales</taxon>
        <taxon>Agaricineae</taxon>
        <taxon>Psathyrellaceae</taxon>
        <taxon>Ephemerocybe</taxon>
    </lineage>
</organism>
<dbReference type="EMBL" id="JAACJK010000219">
    <property type="protein sequence ID" value="KAF5317306.1"/>
    <property type="molecule type" value="Genomic_DNA"/>
</dbReference>
<dbReference type="Proteomes" id="UP000541558">
    <property type="component" value="Unassembled WGS sequence"/>
</dbReference>
<evidence type="ECO:0000313" key="5">
    <source>
        <dbReference type="Proteomes" id="UP000541558"/>
    </source>
</evidence>
<dbReference type="CDD" id="cd06257">
    <property type="entry name" value="DnaJ"/>
    <property type="match status" value="1"/>
</dbReference>
<dbReference type="SUPFAM" id="SSF46565">
    <property type="entry name" value="Chaperone J-domain"/>
    <property type="match status" value="1"/>
</dbReference>
<dbReference type="Pfam" id="PF00226">
    <property type="entry name" value="DnaJ"/>
    <property type="match status" value="1"/>
</dbReference>
<dbReference type="PROSITE" id="PS50076">
    <property type="entry name" value="DNAJ_2"/>
    <property type="match status" value="1"/>
</dbReference>
<dbReference type="PRINTS" id="PR00625">
    <property type="entry name" value="JDOMAIN"/>
</dbReference>
<feature type="compositionally biased region" description="Low complexity" evidence="1">
    <location>
        <begin position="193"/>
        <end position="212"/>
    </location>
</feature>
<feature type="domain" description="J" evidence="3">
    <location>
        <begin position="99"/>
        <end position="183"/>
    </location>
</feature>
<keyword evidence="2" id="KW-1133">Transmembrane helix</keyword>
<feature type="transmembrane region" description="Helical" evidence="2">
    <location>
        <begin position="241"/>
        <end position="260"/>
    </location>
</feature>
<gene>
    <name evidence="4" type="ORF">D9611_003595</name>
</gene>
<evidence type="ECO:0000256" key="2">
    <source>
        <dbReference type="SAM" id="Phobius"/>
    </source>
</evidence>
<feature type="compositionally biased region" description="Basic and acidic residues" evidence="1">
    <location>
        <begin position="279"/>
        <end position="291"/>
    </location>
</feature>
<reference evidence="4 5" key="1">
    <citation type="journal article" date="2020" name="ISME J.">
        <title>Uncovering the hidden diversity of litter-decomposition mechanisms in mushroom-forming fungi.</title>
        <authorList>
            <person name="Floudas D."/>
            <person name="Bentzer J."/>
            <person name="Ahren D."/>
            <person name="Johansson T."/>
            <person name="Persson P."/>
            <person name="Tunlid A."/>
        </authorList>
    </citation>
    <scope>NUCLEOTIDE SEQUENCE [LARGE SCALE GENOMIC DNA]</scope>
    <source>
        <strain evidence="4 5">CBS 175.51</strain>
    </source>
</reference>
<accession>A0A8H5EYS5</accession>
<evidence type="ECO:0000259" key="3">
    <source>
        <dbReference type="PROSITE" id="PS50076"/>
    </source>
</evidence>
<evidence type="ECO:0000313" key="4">
    <source>
        <dbReference type="EMBL" id="KAF5317306.1"/>
    </source>
</evidence>
<proteinExistence type="predicted"/>
<protein>
    <recommendedName>
        <fullName evidence="3">J domain-containing protein</fullName>
    </recommendedName>
</protein>
<dbReference type="InterPro" id="IPR036869">
    <property type="entry name" value="J_dom_sf"/>
</dbReference>
<sequence length="332" mass="36484">MATRSISSHGMVSTRSHALSKAIHTSARSLNADISMKRRSTRASSLPLSATTTTPWWNSGAPRVVCRLYQPGRRGYATVVDEQEPGKTAFPFPTHANPTAHEIFHLPRAASQSQIKSRYYELVRLHHPDSHHSRAHLSPDQAQSQFASITAAYDYLRGVSSSHLPNAKRYGYEPGQSNFDPYLHELARRRRAQQASQAHRGQSGSSGSQDWGSWGGAGFAPPRGSRGGEGFNEAGRKERTVLALGVAALVLGLYPSFVLFPFQLKKTHNSAAKNLAKARNDAREMGGERRDGIRKRVQSMQREKQQGLSELEVGAHGKDVHVSPFEGDVRSA</sequence>
<keyword evidence="2" id="KW-0472">Membrane</keyword>
<dbReference type="Gene3D" id="1.10.287.110">
    <property type="entry name" value="DnaJ domain"/>
    <property type="match status" value="1"/>
</dbReference>
<feature type="region of interest" description="Disordered" evidence="1">
    <location>
        <begin position="279"/>
        <end position="315"/>
    </location>
</feature>
<dbReference type="InterPro" id="IPR001623">
    <property type="entry name" value="DnaJ_domain"/>
</dbReference>
<keyword evidence="2" id="KW-0812">Transmembrane</keyword>
<evidence type="ECO:0000256" key="1">
    <source>
        <dbReference type="SAM" id="MobiDB-lite"/>
    </source>
</evidence>
<dbReference type="SMART" id="SM00271">
    <property type="entry name" value="DnaJ"/>
    <property type="match status" value="1"/>
</dbReference>
<dbReference type="AlphaFoldDB" id="A0A8H5EYS5"/>
<name>A0A8H5EYS5_9AGAR</name>
<keyword evidence="5" id="KW-1185">Reference proteome</keyword>
<dbReference type="OrthoDB" id="445556at2759"/>
<comment type="caution">
    <text evidence="4">The sequence shown here is derived from an EMBL/GenBank/DDBJ whole genome shotgun (WGS) entry which is preliminary data.</text>
</comment>
<feature type="region of interest" description="Disordered" evidence="1">
    <location>
        <begin position="189"/>
        <end position="232"/>
    </location>
</feature>